<evidence type="ECO:0000313" key="1">
    <source>
        <dbReference type="EMBL" id="CAG8973771.1"/>
    </source>
</evidence>
<proteinExistence type="predicted"/>
<keyword evidence="2" id="KW-1185">Reference proteome</keyword>
<organism evidence="1 2">
    <name type="scientific">Hymenoscyphus albidus</name>
    <dbReference type="NCBI Taxonomy" id="595503"/>
    <lineage>
        <taxon>Eukaryota</taxon>
        <taxon>Fungi</taxon>
        <taxon>Dikarya</taxon>
        <taxon>Ascomycota</taxon>
        <taxon>Pezizomycotina</taxon>
        <taxon>Leotiomycetes</taxon>
        <taxon>Helotiales</taxon>
        <taxon>Helotiaceae</taxon>
        <taxon>Hymenoscyphus</taxon>
    </lineage>
</organism>
<protein>
    <submittedName>
        <fullName evidence="1">Uncharacterized protein</fullName>
    </submittedName>
</protein>
<dbReference type="EMBL" id="CAJVRM010000080">
    <property type="protein sequence ID" value="CAG8973771.1"/>
    <property type="molecule type" value="Genomic_DNA"/>
</dbReference>
<evidence type="ECO:0000313" key="2">
    <source>
        <dbReference type="Proteomes" id="UP000701801"/>
    </source>
</evidence>
<reference evidence="1" key="1">
    <citation type="submission" date="2021-07" db="EMBL/GenBank/DDBJ databases">
        <authorList>
            <person name="Durling M."/>
        </authorList>
    </citation>
    <scope>NUCLEOTIDE SEQUENCE</scope>
</reference>
<accession>A0A9N9Q4Y6</accession>
<gene>
    <name evidence="1" type="ORF">HYALB_00006316</name>
</gene>
<dbReference type="AlphaFoldDB" id="A0A9N9Q4Y6"/>
<name>A0A9N9Q4Y6_9HELO</name>
<comment type="caution">
    <text evidence="1">The sequence shown here is derived from an EMBL/GenBank/DDBJ whole genome shotgun (WGS) entry which is preliminary data.</text>
</comment>
<sequence length="71" mass="7715">MVRFVGEVDAVVGPKAKVSPRRSEGLVDCTATRPAARDPDFLDIQMRPSSAQDVLKFSSRKIARGSVVGER</sequence>
<dbReference type="Proteomes" id="UP000701801">
    <property type="component" value="Unassembled WGS sequence"/>
</dbReference>